<dbReference type="SMART" id="SM00490">
    <property type="entry name" value="HELICc"/>
    <property type="match status" value="1"/>
</dbReference>
<dbReference type="FunFam" id="3.40.50.300:FF:000628">
    <property type="entry name" value="Endoribonuclease Dicer"/>
    <property type="match status" value="1"/>
</dbReference>
<dbReference type="CDD" id="cd00593">
    <property type="entry name" value="RIBOc"/>
    <property type="match status" value="2"/>
</dbReference>
<dbReference type="SMART" id="SM00535">
    <property type="entry name" value="RIBOc"/>
    <property type="match status" value="2"/>
</dbReference>
<dbReference type="Gene3D" id="3.30.160.380">
    <property type="entry name" value="Dicer dimerisation domain"/>
    <property type="match status" value="1"/>
</dbReference>
<dbReference type="Pfam" id="PF24995">
    <property type="entry name" value="DSRM_2"/>
    <property type="match status" value="1"/>
</dbReference>
<evidence type="ECO:0000256" key="1">
    <source>
        <dbReference type="ARBA" id="ARBA00001936"/>
    </source>
</evidence>
<feature type="domain" description="PAZ" evidence="22">
    <location>
        <begin position="882"/>
        <end position="1008"/>
    </location>
</feature>
<evidence type="ECO:0000259" key="21">
    <source>
        <dbReference type="PROSITE" id="PS50142"/>
    </source>
</evidence>
<evidence type="ECO:0000256" key="16">
    <source>
        <dbReference type="ARBA" id="ARBA00035116"/>
    </source>
</evidence>
<dbReference type="InterPro" id="IPR036389">
    <property type="entry name" value="RNase_III_sf"/>
</dbReference>
<keyword evidence="4" id="KW-0930">Antiviral protein</keyword>
<dbReference type="Pfam" id="PF03368">
    <property type="entry name" value="Dicer_dimer"/>
    <property type="match status" value="1"/>
</dbReference>
<proteinExistence type="inferred from homology"/>
<dbReference type="SUPFAM" id="SSF48371">
    <property type="entry name" value="ARM repeat"/>
    <property type="match status" value="1"/>
</dbReference>
<feature type="compositionally biased region" description="Low complexity" evidence="19">
    <location>
        <begin position="2555"/>
        <end position="2567"/>
    </location>
</feature>
<gene>
    <name evidence="26" type="ORF">B0A50_00547</name>
</gene>
<protein>
    <recommendedName>
        <fullName evidence="3">Dicer-like protein 1</fullName>
    </recommendedName>
</protein>
<evidence type="ECO:0000259" key="25">
    <source>
        <dbReference type="PROSITE" id="PS51327"/>
    </source>
</evidence>
<dbReference type="PROSITE" id="PS51192">
    <property type="entry name" value="HELICASE_ATP_BIND_1"/>
    <property type="match status" value="1"/>
</dbReference>
<dbReference type="SUPFAM" id="SSF52402">
    <property type="entry name" value="Adenine nucleotide alpha hydrolases-like"/>
    <property type="match status" value="1"/>
</dbReference>
<dbReference type="OrthoDB" id="416741at2759"/>
<dbReference type="PROSITE" id="PS00517">
    <property type="entry name" value="RNASE_3_1"/>
    <property type="match status" value="1"/>
</dbReference>
<feature type="coiled-coil region" evidence="18">
    <location>
        <begin position="2195"/>
        <end position="2249"/>
    </location>
</feature>
<evidence type="ECO:0000256" key="4">
    <source>
        <dbReference type="ARBA" id="ARBA00022721"/>
    </source>
</evidence>
<dbReference type="Pfam" id="PF00636">
    <property type="entry name" value="Ribonuclease_3"/>
    <property type="match status" value="2"/>
</dbReference>
<dbReference type="GO" id="GO:0003723">
    <property type="term" value="F:RNA binding"/>
    <property type="evidence" value="ECO:0007669"/>
    <property type="project" value="UniProtKB-UniRule"/>
</dbReference>
<keyword evidence="7" id="KW-0547">Nucleotide-binding</keyword>
<dbReference type="GO" id="GO:0003677">
    <property type="term" value="F:DNA binding"/>
    <property type="evidence" value="ECO:0007669"/>
    <property type="project" value="InterPro"/>
</dbReference>
<feature type="compositionally biased region" description="Basic and acidic residues" evidence="19">
    <location>
        <begin position="2485"/>
        <end position="2502"/>
    </location>
</feature>
<feature type="coiled-coil region" evidence="18">
    <location>
        <begin position="2107"/>
        <end position="2170"/>
    </location>
</feature>
<feature type="region of interest" description="Disordered" evidence="19">
    <location>
        <begin position="1942"/>
        <end position="2055"/>
    </location>
</feature>
<feature type="region of interest" description="Disordered" evidence="19">
    <location>
        <begin position="2399"/>
        <end position="2569"/>
    </location>
</feature>
<dbReference type="GO" id="GO:0050688">
    <property type="term" value="P:regulation of defense response to virus"/>
    <property type="evidence" value="ECO:0007669"/>
    <property type="project" value="UniProtKB-KW"/>
</dbReference>
<dbReference type="InterPro" id="IPR000999">
    <property type="entry name" value="RNase_III_dom"/>
</dbReference>
<keyword evidence="18" id="KW-0175">Coiled coil</keyword>
<dbReference type="PANTHER" id="PTHR14950:SF62">
    <property type="entry name" value="DICER-LIKE PROTEIN 1"/>
    <property type="match status" value="1"/>
</dbReference>
<dbReference type="InterPro" id="IPR002500">
    <property type="entry name" value="PAPS_reduct_dom"/>
</dbReference>
<reference evidence="26 27" key="1">
    <citation type="submission" date="2017-03" db="EMBL/GenBank/DDBJ databases">
        <title>Genomes of endolithic fungi from Antarctica.</title>
        <authorList>
            <person name="Coleine C."/>
            <person name="Masonjones S."/>
            <person name="Stajich J.E."/>
        </authorList>
    </citation>
    <scope>NUCLEOTIDE SEQUENCE [LARGE SCALE GENOMIC DNA]</scope>
    <source>
        <strain evidence="26 27">CCFEE 6315</strain>
    </source>
</reference>
<feature type="region of interest" description="Disordered" evidence="19">
    <location>
        <begin position="1804"/>
        <end position="1835"/>
    </location>
</feature>
<evidence type="ECO:0000259" key="20">
    <source>
        <dbReference type="PROSITE" id="PS50137"/>
    </source>
</evidence>
<feature type="domain" description="RNase III" evidence="21">
    <location>
        <begin position="1250"/>
        <end position="1401"/>
    </location>
</feature>
<dbReference type="InterPro" id="IPR005034">
    <property type="entry name" value="Dicer_dimerisation"/>
</dbReference>
<evidence type="ECO:0000256" key="12">
    <source>
        <dbReference type="ARBA" id="ARBA00022842"/>
    </source>
</evidence>
<evidence type="ECO:0000256" key="13">
    <source>
        <dbReference type="ARBA" id="ARBA00022884"/>
    </source>
</evidence>
<dbReference type="InterPro" id="IPR001650">
    <property type="entry name" value="Helicase_C-like"/>
</dbReference>
<dbReference type="Pfam" id="PF04388">
    <property type="entry name" value="Hamartin"/>
    <property type="match status" value="1"/>
</dbReference>
<dbReference type="SUPFAM" id="SSF52540">
    <property type="entry name" value="P-loop containing nucleoside triphosphate hydrolases"/>
    <property type="match status" value="1"/>
</dbReference>
<comment type="caution">
    <text evidence="26">The sequence shown here is derived from an EMBL/GenBank/DDBJ whole genome shotgun (WGS) entry which is preliminary data.</text>
</comment>
<feature type="domain" description="Helicase ATP-binding" evidence="23">
    <location>
        <begin position="112"/>
        <end position="294"/>
    </location>
</feature>
<dbReference type="InterPro" id="IPR003100">
    <property type="entry name" value="PAZ_dom"/>
</dbReference>
<keyword evidence="6" id="KW-0677">Repeat</keyword>
<keyword evidence="27" id="KW-1185">Reference proteome</keyword>
<dbReference type="SMART" id="SM00487">
    <property type="entry name" value="DEXDc"/>
    <property type="match status" value="1"/>
</dbReference>
<keyword evidence="15" id="KW-0464">Manganese</keyword>
<evidence type="ECO:0000256" key="7">
    <source>
        <dbReference type="ARBA" id="ARBA00022741"/>
    </source>
</evidence>
<keyword evidence="8" id="KW-0378">Hydrolase</keyword>
<evidence type="ECO:0000259" key="24">
    <source>
        <dbReference type="PROSITE" id="PS51194"/>
    </source>
</evidence>
<evidence type="ECO:0000256" key="17">
    <source>
        <dbReference type="PROSITE-ProRule" id="PRU00657"/>
    </source>
</evidence>
<dbReference type="SMR" id="A0A4U0UDW8"/>
<dbReference type="InterPro" id="IPR056755">
    <property type="entry name" value="DSRM_2"/>
</dbReference>
<feature type="compositionally biased region" description="Polar residues" evidence="19">
    <location>
        <begin position="1966"/>
        <end position="1995"/>
    </location>
</feature>
<dbReference type="EMBL" id="NAJL01000002">
    <property type="protein sequence ID" value="TKA33711.1"/>
    <property type="molecule type" value="Genomic_DNA"/>
</dbReference>
<feature type="compositionally biased region" description="Polar residues" evidence="19">
    <location>
        <begin position="2441"/>
        <end position="2467"/>
    </location>
</feature>
<feature type="domain" description="RNase III" evidence="21">
    <location>
        <begin position="1031"/>
        <end position="1193"/>
    </location>
</feature>
<evidence type="ECO:0000259" key="22">
    <source>
        <dbReference type="PROSITE" id="PS50821"/>
    </source>
</evidence>
<evidence type="ECO:0000256" key="8">
    <source>
        <dbReference type="ARBA" id="ARBA00022801"/>
    </source>
</evidence>
<dbReference type="GO" id="GO:0051607">
    <property type="term" value="P:defense response to virus"/>
    <property type="evidence" value="ECO:0007669"/>
    <property type="project" value="UniProtKB-KW"/>
</dbReference>
<evidence type="ECO:0000256" key="3">
    <source>
        <dbReference type="ARBA" id="ARBA00020797"/>
    </source>
</evidence>
<keyword evidence="10" id="KW-0862">Zinc</keyword>
<dbReference type="InterPro" id="IPR006935">
    <property type="entry name" value="Helicase/UvrB_N"/>
</dbReference>
<dbReference type="GO" id="GO:0004525">
    <property type="term" value="F:ribonuclease III activity"/>
    <property type="evidence" value="ECO:0007669"/>
    <property type="project" value="InterPro"/>
</dbReference>
<keyword evidence="14" id="KW-0051">Antiviral defense</keyword>
<evidence type="ECO:0000256" key="6">
    <source>
        <dbReference type="ARBA" id="ARBA00022737"/>
    </source>
</evidence>
<dbReference type="GO" id="GO:0005634">
    <property type="term" value="C:nucleus"/>
    <property type="evidence" value="ECO:0007669"/>
    <property type="project" value="TreeGrafter"/>
</dbReference>
<dbReference type="InterPro" id="IPR014729">
    <property type="entry name" value="Rossmann-like_a/b/a_fold"/>
</dbReference>
<organism evidence="26 27">
    <name type="scientific">Salinomyces thailandicus</name>
    <dbReference type="NCBI Taxonomy" id="706561"/>
    <lineage>
        <taxon>Eukaryota</taxon>
        <taxon>Fungi</taxon>
        <taxon>Dikarya</taxon>
        <taxon>Ascomycota</taxon>
        <taxon>Pezizomycotina</taxon>
        <taxon>Dothideomycetes</taxon>
        <taxon>Dothideomycetidae</taxon>
        <taxon>Mycosphaerellales</taxon>
        <taxon>Teratosphaeriaceae</taxon>
        <taxon>Salinomyces</taxon>
    </lineage>
</organism>
<evidence type="ECO:0000259" key="23">
    <source>
        <dbReference type="PROSITE" id="PS51192"/>
    </source>
</evidence>
<keyword evidence="5" id="KW-0479">Metal-binding</keyword>
<dbReference type="InterPro" id="IPR014720">
    <property type="entry name" value="dsRBD_dom"/>
</dbReference>
<feature type="compositionally biased region" description="Basic and acidic residues" evidence="19">
    <location>
        <begin position="2518"/>
        <end position="2533"/>
    </location>
</feature>
<evidence type="ECO:0000256" key="14">
    <source>
        <dbReference type="ARBA" id="ARBA00023118"/>
    </source>
</evidence>
<feature type="compositionally biased region" description="Basic and acidic residues" evidence="19">
    <location>
        <begin position="1826"/>
        <end position="1835"/>
    </location>
</feature>
<keyword evidence="11" id="KW-0067">ATP-binding</keyword>
<dbReference type="Pfam" id="PF00271">
    <property type="entry name" value="Helicase_C"/>
    <property type="match status" value="1"/>
</dbReference>
<dbReference type="PANTHER" id="PTHR14950">
    <property type="entry name" value="DICER-RELATED"/>
    <property type="match status" value="1"/>
</dbReference>
<feature type="compositionally biased region" description="Basic and acidic residues" evidence="19">
    <location>
        <begin position="2008"/>
        <end position="2019"/>
    </location>
</feature>
<evidence type="ECO:0000256" key="11">
    <source>
        <dbReference type="ARBA" id="ARBA00022840"/>
    </source>
</evidence>
<dbReference type="FunFam" id="3.40.50.620:FF:000187">
    <property type="entry name" value="Probable FAD synthetase"/>
    <property type="match status" value="1"/>
</dbReference>
<dbReference type="GO" id="GO:0005524">
    <property type="term" value="F:ATP binding"/>
    <property type="evidence" value="ECO:0007669"/>
    <property type="project" value="UniProtKB-KW"/>
</dbReference>
<keyword evidence="9" id="KW-0347">Helicase</keyword>
<evidence type="ECO:0000256" key="9">
    <source>
        <dbReference type="ARBA" id="ARBA00022806"/>
    </source>
</evidence>
<dbReference type="PROSITE" id="PS50821">
    <property type="entry name" value="PAZ"/>
    <property type="match status" value="1"/>
</dbReference>
<keyword evidence="13 17" id="KW-0694">RNA-binding</keyword>
<dbReference type="InterPro" id="IPR007483">
    <property type="entry name" value="Hamartin"/>
</dbReference>
<evidence type="ECO:0000256" key="10">
    <source>
        <dbReference type="ARBA" id="ARBA00022833"/>
    </source>
</evidence>
<dbReference type="GO" id="GO:0030422">
    <property type="term" value="P:siRNA processing"/>
    <property type="evidence" value="ECO:0007669"/>
    <property type="project" value="TreeGrafter"/>
</dbReference>
<dbReference type="GO" id="GO:0004386">
    <property type="term" value="F:helicase activity"/>
    <property type="evidence" value="ECO:0007669"/>
    <property type="project" value="UniProtKB-KW"/>
</dbReference>
<dbReference type="SUPFAM" id="SSF69065">
    <property type="entry name" value="RNase III domain-like"/>
    <property type="match status" value="2"/>
</dbReference>
<dbReference type="CDD" id="cd18034">
    <property type="entry name" value="DEXHc_dicer"/>
    <property type="match status" value="1"/>
</dbReference>
<feature type="domain" description="Dicer dsRNA-binding fold" evidence="25">
    <location>
        <begin position="634"/>
        <end position="724"/>
    </location>
</feature>
<dbReference type="GO" id="GO:0046872">
    <property type="term" value="F:metal ion binding"/>
    <property type="evidence" value="ECO:0007669"/>
    <property type="project" value="UniProtKB-KW"/>
</dbReference>
<evidence type="ECO:0000256" key="15">
    <source>
        <dbReference type="ARBA" id="ARBA00023211"/>
    </source>
</evidence>
<dbReference type="InterPro" id="IPR014001">
    <property type="entry name" value="Helicase_ATP-bd"/>
</dbReference>
<evidence type="ECO:0000313" key="27">
    <source>
        <dbReference type="Proteomes" id="UP000308549"/>
    </source>
</evidence>
<dbReference type="PROSITE" id="PS51194">
    <property type="entry name" value="HELICASE_CTER"/>
    <property type="match status" value="1"/>
</dbReference>
<dbReference type="CDD" id="cd23948">
    <property type="entry name" value="FAD_synthase"/>
    <property type="match status" value="1"/>
</dbReference>
<feature type="compositionally biased region" description="Pro residues" evidence="19">
    <location>
        <begin position="1947"/>
        <end position="1963"/>
    </location>
</feature>
<evidence type="ECO:0000256" key="18">
    <source>
        <dbReference type="SAM" id="Coils"/>
    </source>
</evidence>
<evidence type="ECO:0000256" key="5">
    <source>
        <dbReference type="ARBA" id="ARBA00022723"/>
    </source>
</evidence>
<name>A0A4U0UDW8_9PEZI</name>
<dbReference type="PROSITE" id="PS50137">
    <property type="entry name" value="DS_RBD"/>
    <property type="match status" value="1"/>
</dbReference>
<keyword evidence="12" id="KW-0460">Magnesium</keyword>
<feature type="domain" description="Helicase C-terminal" evidence="24">
    <location>
        <begin position="435"/>
        <end position="599"/>
    </location>
</feature>
<feature type="domain" description="DRBM" evidence="20">
    <location>
        <begin position="1432"/>
        <end position="1504"/>
    </location>
</feature>
<dbReference type="Gene3D" id="3.40.50.620">
    <property type="entry name" value="HUPs"/>
    <property type="match status" value="1"/>
</dbReference>
<dbReference type="Pfam" id="PF01507">
    <property type="entry name" value="PAPS_reduct"/>
    <property type="match status" value="1"/>
</dbReference>
<dbReference type="Gene3D" id="1.10.1520.10">
    <property type="entry name" value="Ribonuclease III domain"/>
    <property type="match status" value="2"/>
</dbReference>
<dbReference type="GO" id="GO:0005737">
    <property type="term" value="C:cytoplasm"/>
    <property type="evidence" value="ECO:0007669"/>
    <property type="project" value="TreeGrafter"/>
</dbReference>
<comment type="similarity">
    <text evidence="16 17">Belongs to the helicase family. Dicer subfamily.</text>
</comment>
<evidence type="ECO:0000256" key="19">
    <source>
        <dbReference type="SAM" id="MobiDB-lite"/>
    </source>
</evidence>
<feature type="coiled-coil region" evidence="18">
    <location>
        <begin position="2302"/>
        <end position="2343"/>
    </location>
</feature>
<feature type="compositionally biased region" description="Polar residues" evidence="19">
    <location>
        <begin position="2399"/>
        <end position="2413"/>
    </location>
</feature>
<dbReference type="FunFam" id="1.10.1520.10:FF:000015">
    <property type="entry name" value="Dicer-like protein 1"/>
    <property type="match status" value="1"/>
</dbReference>
<dbReference type="Gene3D" id="3.40.50.300">
    <property type="entry name" value="P-loop containing nucleotide triphosphate hydrolases"/>
    <property type="match status" value="2"/>
</dbReference>
<comment type="cofactor">
    <cofactor evidence="1">
        <name>Mn(2+)</name>
        <dbReference type="ChEBI" id="CHEBI:29035"/>
    </cofactor>
</comment>
<evidence type="ECO:0000313" key="26">
    <source>
        <dbReference type="EMBL" id="TKA33711.1"/>
    </source>
</evidence>
<dbReference type="InterPro" id="IPR027417">
    <property type="entry name" value="P-loop_NTPase"/>
</dbReference>
<dbReference type="PROSITE" id="PS50142">
    <property type="entry name" value="RNASE_3_2"/>
    <property type="match status" value="2"/>
</dbReference>
<evidence type="ECO:0000256" key="2">
    <source>
        <dbReference type="ARBA" id="ARBA00001946"/>
    </source>
</evidence>
<dbReference type="Proteomes" id="UP000308549">
    <property type="component" value="Unassembled WGS sequence"/>
</dbReference>
<comment type="cofactor">
    <cofactor evidence="2">
        <name>Mg(2+)</name>
        <dbReference type="ChEBI" id="CHEBI:18420"/>
    </cofactor>
</comment>
<sequence length="2829" mass="319409">MGNLGHMQAALARLSMAGAAEDGLSEDERADLNEFSDDELPHAPTSVTERRRAQKAAFEDWLASDAAQEALKSKTKEQTLHDAHDEELSIQALMSKQGTDIIKNPRQYQWELFERAKQQNTIAVLDTGSGKTLIAVLLLKWIIDQELEHRAAGKSPRISFFLVASVTLVHQQCSVLEANLDHKIDRASGADSVDNWNKAKWTKMFSENKVIVATADVLHQCLAHSYITMNQVNLLVFDEAHHAKKNHAYARIIKDFYLTETDRESRPRVFGMTASPIDAKTDVMQAANELEILLDCRIATTDDMSLTEAIKKPTEMVLKYAQLPDNTFATPLLQSIKAHFPDVQAFDKQFESSMEIARHLGRWCADLYLVDALSESKLRRYEHQAERGYYHSLDVDKGGISQLDGHMALLRRVIEFVRDEKDQHLAIRPGDFSSKVIELSVYLRAQFERKSSHRCIVFVNARHTARLLSAAFANLGIQHLQAGFLVGSNTTEIDEDRFSFRSQVMTLIKFRKGDINCLFATSVAEEGLDVPDCNLVIRFDMYQTMIQYVQSRGRARKANSRFITMFEDGNELQKEVMVEVRQSECEMRQFCKLLPEDRRLTANEDHLDELLAKERNLRVYNEPTTGAKLTYHNALVYLANFVSAIPTETEESMHPTFAVSQTGTKFKAEVLLPGNAPIRSAIGKTCTKKTLAKRSAAFEACLELRKKNYLDDHLMPVYQKKLPAMRNALLAVNMKKTNMYIMRVKPHVWEQTRGTIPTELWVTVIDFSEGLDHASQPMAMLTRTSMPQLPDFPVYLSSGRASTVVSRPLGLPLDVGQGETLKKLSAFTYRVFADVFSKKYEEKAEQLSYWLAPVASKANGPLDSRLAMMTLGGEPHSYLDWSVLDSVFSKREHKWSPEMPPDFLVGRFLVDRWDGARKFYSTAICSEMRPQDPVPEDAAKSKHNEDILGYSVSLWKQARARATWNPDQPVIAAEKLLQRRNILSTPDAKEVSLRTKAWLCPEPLLISALPPAVAEPFFAWPAIIHRFEDYLIALEACETLEINCDPAMALAAMTKDSDNSSEHDSQERLNFQRGMGDNYERLEFIGDTFLKTATSISTFIQNPNDNEFEFHVRRMLMLCNKNLFDVARELKLYEYIRSLAFSRRLWYPEGLKLLEGKGANKKEEDSGMKHSLGQKTIADVCEALIGAAYLTHDKPGQEWHPSQWEEAVRAVTKLVASQDHTMLQWRDYSAVYDKPAYQTGEVSASQRDLAEKVELEHPYHFRYPRLLRSAFLHPSMPIMYEKVPDYQRLEFLGDALLDQVSITHLFYRFPDKDPQWLTEHKMAMVSNKFLGAVSVTIGFYKHLKHSSSIIQHQVSQYAAELFEAQKVPDAGRDYWTQISDPPKCLPDIVEAYIGAMFIDSDFDYNVVQRFFNMHIAWYFEDMTIYDGFANNHPCTHLHSLLATTYGCQDYRLMARELPSVESAERKDVVAAVMVHDEIVAHSKGKSGRYARLRAAQKALEVLEGLAPFLSIRDATKALGALFASNKLPSVLPIETRRMLQSFIDEHSEPLSEEEATDVNDELSEFWERVVRDSPAKRGPFLGVLRELQPAIVRDTDILEWWEAIVKPAICGTAYKKAVLEDAQHFAVGCMVRDHEDDEDDFARSKLPMHLLSDLLGTYVARTCGLVEGDPYVAPQNAQVAQQVEHAIIAFGRKRPTELFHSLDDIIRDAGTRLQGLTLLGAFLRHNTPHLYLVIHTPLIEDLLKCLMNDTSTTVLSVALNALVMLLPHIPGALGPWLPRLCLIYSRLLCWEKFSPQSTEAQRNLVTDDRVSASPGSDPGDVGLDPTWEKARPKDGVLDTSTPELMTFFTYMYGLYPLNFMSYIRKPRRYLKNCDFAGAEDFDLDQAVIRGRTERFLQVHLCHPNFCNLTIEEELIDPKWPKTDPSDVVAECQGLCIKDTKSSLVASPGPPPTGKLPDVPPIPPLVNTRSGQVSPSTSHVSLRSGNSWRDTQSTAVSGRGADGDSPVLHGHDLQPEDVFRPRSKNSNANRASPSIDDFPQPGSAGLQSPREGRELPQNNLAYIQRENTVLRNQLDFERWHKNQYSQHVGQMMRKNVKDATVEAETLNLINANRTLKLQMEQLRNARETTLKDTALTRRQANSIEATLTERFNNLRKEQETWRGDAEELRRLRKETGQYRELLVATEARELNKSHQLEIVKRDLEQTQRVAKDLQEAKRRLSEFEYRDFEMSRAQRELEIVRQEKSALAMRVRRHDSDNERLKRAYDDKISELRVQLEDSERFDRRPGIQQSGSDVQGMVQQALAHTQGRLAQLKKKHNALMERHSDLELEYENVKSQLDALQGGSNGRRGIPFRPVEAFGSDHSGGTIVGAFDRGELGVMSGLGHDSAYDTLSDYNQSESAYTTSTSDPTNRRFQSPMRPSVATMPRTEATVLGTAGLTWNPPISRQESSASRNSVHPATTFNQTAPLSSEEMVRASSNKSAFSERSVDGVTGKKKEKIKPDSQVRVYGRGGAQNIKLKNKDKEEKPEKPEKAKGGLRGVPTDSHAHANNPSIPVTATTTTTTPTTTTFQHPPEALPELCAQVHARVQAFLQTEPATERLRGVQEQSRRSLGVLEEALEKYSLDELSLSYNGGKDCLVLLILYLSALHARFSKPTAPNADGANPTPPMNPLPQTLRSVYIVSAHPFPQVDDFVATTAQTYHLDLTRLAKPMREAFADYLSTHQNVKAIFVGTRRTDPHGADLTPFDPTDRGWPAFMRIHPVIDWHYAEIWAFIRGLGIPYCGLYDAGYTSLGGTEDTLPNPALRIEGVEGGYRPAFELVLDEAERLGRDG</sequence>
<dbReference type="Pfam" id="PF04851">
    <property type="entry name" value="ResIII"/>
    <property type="match status" value="1"/>
</dbReference>
<dbReference type="InterPro" id="IPR016024">
    <property type="entry name" value="ARM-type_fold"/>
</dbReference>
<dbReference type="PROSITE" id="PS51327">
    <property type="entry name" value="DICER_DSRBF"/>
    <property type="match status" value="1"/>
</dbReference>
<dbReference type="InterPro" id="IPR038248">
    <property type="entry name" value="Dicer_dimer_sf"/>
</dbReference>
<accession>A0A4U0UDW8</accession>